<protein>
    <submittedName>
        <fullName evidence="2">Putative ribonuclease H-like domain-containing protein</fullName>
    </submittedName>
</protein>
<evidence type="ECO:0000256" key="1">
    <source>
        <dbReference type="SAM" id="MobiDB-lite"/>
    </source>
</evidence>
<feature type="region of interest" description="Disordered" evidence="1">
    <location>
        <begin position="71"/>
        <end position="101"/>
    </location>
</feature>
<reference evidence="2" key="1">
    <citation type="journal article" date="2019" name="Sci. Rep.">
        <title>Draft genome of Tanacetum cinerariifolium, the natural source of mosquito coil.</title>
        <authorList>
            <person name="Yamashiro T."/>
            <person name="Shiraishi A."/>
            <person name="Satake H."/>
            <person name="Nakayama K."/>
        </authorList>
    </citation>
    <scope>NUCLEOTIDE SEQUENCE</scope>
</reference>
<accession>A0A699QIP0</accession>
<feature type="non-terminal residue" evidence="2">
    <location>
        <position position="101"/>
    </location>
</feature>
<dbReference type="EMBL" id="BKCJ011011742">
    <property type="protein sequence ID" value="GFC66597.1"/>
    <property type="molecule type" value="Genomic_DNA"/>
</dbReference>
<gene>
    <name evidence="2" type="ORF">Tci_838567</name>
</gene>
<proteinExistence type="predicted"/>
<organism evidence="2">
    <name type="scientific">Tanacetum cinerariifolium</name>
    <name type="common">Dalmatian daisy</name>
    <name type="synonym">Chrysanthemum cinerariifolium</name>
    <dbReference type="NCBI Taxonomy" id="118510"/>
    <lineage>
        <taxon>Eukaryota</taxon>
        <taxon>Viridiplantae</taxon>
        <taxon>Streptophyta</taxon>
        <taxon>Embryophyta</taxon>
        <taxon>Tracheophyta</taxon>
        <taxon>Spermatophyta</taxon>
        <taxon>Magnoliopsida</taxon>
        <taxon>eudicotyledons</taxon>
        <taxon>Gunneridae</taxon>
        <taxon>Pentapetalae</taxon>
        <taxon>asterids</taxon>
        <taxon>campanulids</taxon>
        <taxon>Asterales</taxon>
        <taxon>Asteraceae</taxon>
        <taxon>Asteroideae</taxon>
        <taxon>Anthemideae</taxon>
        <taxon>Anthemidinae</taxon>
        <taxon>Tanacetum</taxon>
    </lineage>
</organism>
<comment type="caution">
    <text evidence="2">The sequence shown here is derived from an EMBL/GenBank/DDBJ whole genome shotgun (WGS) entry which is preliminary data.</text>
</comment>
<evidence type="ECO:0000313" key="2">
    <source>
        <dbReference type="EMBL" id="GFC66597.1"/>
    </source>
</evidence>
<name>A0A699QIP0_TANCI</name>
<dbReference type="AlphaFoldDB" id="A0A699QIP0"/>
<sequence length="101" mass="10977">MFRQDKDANGNKMFTPVSAAGSTYVNLGGSIPDTGIFSGAYDDDVEGAEADFNNLELTIIVSPIPTTRIHKDHPKEQIIGDPLSAPQTRRMTKTSQEHAMV</sequence>